<name>A0A0P7YA52_9GAMM</name>
<dbReference type="CDD" id="cd08417">
    <property type="entry name" value="PBP2_Nitroaromatics_like"/>
    <property type="match status" value="1"/>
</dbReference>
<dbReference type="InterPro" id="IPR036390">
    <property type="entry name" value="WH_DNA-bd_sf"/>
</dbReference>
<dbReference type="Gene3D" id="3.40.190.10">
    <property type="entry name" value="Periplasmic binding protein-like II"/>
    <property type="match status" value="2"/>
</dbReference>
<dbReference type="Pfam" id="PF03466">
    <property type="entry name" value="LysR_substrate"/>
    <property type="match status" value="1"/>
</dbReference>
<dbReference type="InterPro" id="IPR050389">
    <property type="entry name" value="LysR-type_TF"/>
</dbReference>
<dbReference type="InterPro" id="IPR005119">
    <property type="entry name" value="LysR_subst-bd"/>
</dbReference>
<evidence type="ECO:0000256" key="1">
    <source>
        <dbReference type="ARBA" id="ARBA00009437"/>
    </source>
</evidence>
<dbReference type="Pfam" id="PF00126">
    <property type="entry name" value="HTH_1"/>
    <property type="match status" value="1"/>
</dbReference>
<evidence type="ECO:0000313" key="6">
    <source>
        <dbReference type="EMBL" id="KPQ27148.1"/>
    </source>
</evidence>
<dbReference type="InterPro" id="IPR037402">
    <property type="entry name" value="YidZ_PBP2"/>
</dbReference>
<dbReference type="EMBL" id="LJZQ01000035">
    <property type="protein sequence ID" value="KPQ27148.1"/>
    <property type="molecule type" value="Genomic_DNA"/>
</dbReference>
<dbReference type="PRINTS" id="PR00039">
    <property type="entry name" value="HTHLYSR"/>
</dbReference>
<dbReference type="SUPFAM" id="SSF46785">
    <property type="entry name" value="Winged helix' DNA-binding domain"/>
    <property type="match status" value="1"/>
</dbReference>
<comment type="similarity">
    <text evidence="1">Belongs to the LysR transcriptional regulatory family.</text>
</comment>
<dbReference type="Proteomes" id="UP000050416">
    <property type="component" value="Unassembled WGS sequence"/>
</dbReference>
<dbReference type="AlphaFoldDB" id="A0A0P7YA52"/>
<evidence type="ECO:0000259" key="5">
    <source>
        <dbReference type="PROSITE" id="PS50931"/>
    </source>
</evidence>
<dbReference type="PANTHER" id="PTHR30118:SF6">
    <property type="entry name" value="HTH-TYPE TRANSCRIPTIONAL REGULATOR LEUO"/>
    <property type="match status" value="1"/>
</dbReference>
<gene>
    <name evidence="6" type="ORF">HLUCCX14_16220</name>
</gene>
<reference evidence="6 7" key="1">
    <citation type="submission" date="2015-09" db="EMBL/GenBank/DDBJ databases">
        <title>Identification and resolution of microdiversity through metagenomic sequencing of parallel consortia.</title>
        <authorList>
            <person name="Nelson W.C."/>
            <person name="Romine M.F."/>
            <person name="Lindemann S.R."/>
        </authorList>
    </citation>
    <scope>NUCLEOTIDE SEQUENCE [LARGE SCALE GENOMIC DNA]</scope>
    <source>
        <strain evidence="6">HL-55</strain>
    </source>
</reference>
<feature type="domain" description="HTH lysR-type" evidence="5">
    <location>
        <begin position="21"/>
        <end position="78"/>
    </location>
</feature>
<keyword evidence="2" id="KW-0805">Transcription regulation</keyword>
<evidence type="ECO:0000256" key="4">
    <source>
        <dbReference type="ARBA" id="ARBA00023163"/>
    </source>
</evidence>
<dbReference type="PANTHER" id="PTHR30118">
    <property type="entry name" value="HTH-TYPE TRANSCRIPTIONAL REGULATOR LEUO-RELATED"/>
    <property type="match status" value="1"/>
</dbReference>
<dbReference type="SUPFAM" id="SSF53850">
    <property type="entry name" value="Periplasmic binding protein-like II"/>
    <property type="match status" value="1"/>
</dbReference>
<dbReference type="GO" id="GO:0003700">
    <property type="term" value="F:DNA-binding transcription factor activity"/>
    <property type="evidence" value="ECO:0007669"/>
    <property type="project" value="InterPro"/>
</dbReference>
<dbReference type="Gene3D" id="1.10.10.10">
    <property type="entry name" value="Winged helix-like DNA-binding domain superfamily/Winged helix DNA-binding domain"/>
    <property type="match status" value="1"/>
</dbReference>
<evidence type="ECO:0000256" key="3">
    <source>
        <dbReference type="ARBA" id="ARBA00023125"/>
    </source>
</evidence>
<protein>
    <submittedName>
        <fullName evidence="6">Transcriptional regulator</fullName>
    </submittedName>
</protein>
<evidence type="ECO:0000256" key="2">
    <source>
        <dbReference type="ARBA" id="ARBA00023015"/>
    </source>
</evidence>
<dbReference type="PATRIC" id="fig|1305731.5.peg.2026"/>
<organism evidence="6 7">
    <name type="scientific">Marinobacter excellens HL-55</name>
    <dbReference type="NCBI Taxonomy" id="1305731"/>
    <lineage>
        <taxon>Bacteria</taxon>
        <taxon>Pseudomonadati</taxon>
        <taxon>Pseudomonadota</taxon>
        <taxon>Gammaproteobacteria</taxon>
        <taxon>Pseudomonadales</taxon>
        <taxon>Marinobacteraceae</taxon>
        <taxon>Marinobacter</taxon>
    </lineage>
</organism>
<dbReference type="InterPro" id="IPR000847">
    <property type="entry name" value="LysR_HTH_N"/>
</dbReference>
<dbReference type="STRING" id="1305731.GCA_000934705_03127"/>
<accession>A0A0P7YA52</accession>
<keyword evidence="3" id="KW-0238">DNA-binding</keyword>
<sequence length="315" mass="35204">MTWPLRSPKLPTMKPVDMLNLDLRSLATFVAVLDEGGVSRAAVRLGVTQSAVSHTLERLRQAFGDPLFVKSGRGIVPTDYALRTGPHIRQLLDDLRTLPSGPPFEPATAEFTFTIAANDYQRDLLLPGLVKMLREQAPGIHLQVIPSGIPNPDLLRKEACDLVISPFAPETTDIMQRGLMADRMVVFYDQNHRNAPADLKDYMNADHITVLFATGEKPGLDSTMEARGLKRRSVVTVSNFSGLPEFLRGTTLLASAPERMSTQLMRDFAYVPLPFQFNPFTLLMLWHRRHQTDPAHRWVRNQVNSVAATMNGLHD</sequence>
<keyword evidence="4" id="KW-0804">Transcription</keyword>
<evidence type="ECO:0000313" key="7">
    <source>
        <dbReference type="Proteomes" id="UP000050416"/>
    </source>
</evidence>
<comment type="caution">
    <text evidence="6">The sequence shown here is derived from an EMBL/GenBank/DDBJ whole genome shotgun (WGS) entry which is preliminary data.</text>
</comment>
<dbReference type="InterPro" id="IPR036388">
    <property type="entry name" value="WH-like_DNA-bd_sf"/>
</dbReference>
<dbReference type="PROSITE" id="PS50931">
    <property type="entry name" value="HTH_LYSR"/>
    <property type="match status" value="1"/>
</dbReference>
<proteinExistence type="inferred from homology"/>
<dbReference type="GO" id="GO:0003677">
    <property type="term" value="F:DNA binding"/>
    <property type="evidence" value="ECO:0007669"/>
    <property type="project" value="UniProtKB-KW"/>
</dbReference>